<proteinExistence type="predicted"/>
<dbReference type="PANTHER" id="PTHR46481">
    <property type="entry name" value="ZINC FINGER BED DOMAIN-CONTAINING PROTEIN 4"/>
    <property type="match status" value="1"/>
</dbReference>
<feature type="domain" description="BED-type" evidence="12">
    <location>
        <begin position="27"/>
        <end position="76"/>
    </location>
</feature>
<feature type="region of interest" description="Disordered" evidence="11">
    <location>
        <begin position="1"/>
        <end position="24"/>
    </location>
</feature>
<dbReference type="GO" id="GO:0005634">
    <property type="term" value="C:nucleus"/>
    <property type="evidence" value="ECO:0007669"/>
    <property type="project" value="UniProtKB-SubCell"/>
</dbReference>
<dbReference type="EMBL" id="CM029051">
    <property type="protein sequence ID" value="KAG2561366.1"/>
    <property type="molecule type" value="Genomic_DNA"/>
</dbReference>
<dbReference type="InterPro" id="IPR008906">
    <property type="entry name" value="HATC_C_dom"/>
</dbReference>
<keyword evidence="4 10" id="KW-0863">Zinc-finger</keyword>
<dbReference type="Proteomes" id="UP000823388">
    <property type="component" value="Chromosome 8K"/>
</dbReference>
<evidence type="ECO:0000313" key="13">
    <source>
        <dbReference type="EMBL" id="KAG2561366.1"/>
    </source>
</evidence>
<evidence type="ECO:0000256" key="4">
    <source>
        <dbReference type="ARBA" id="ARBA00022771"/>
    </source>
</evidence>
<comment type="caution">
    <text evidence="13">The sequence shown here is derived from an EMBL/GenBank/DDBJ whole genome shotgun (WGS) entry which is preliminary data.</text>
</comment>
<evidence type="ECO:0000313" key="14">
    <source>
        <dbReference type="Proteomes" id="UP000823388"/>
    </source>
</evidence>
<evidence type="ECO:0000256" key="7">
    <source>
        <dbReference type="ARBA" id="ARBA00023125"/>
    </source>
</evidence>
<keyword evidence="7" id="KW-0238">DNA-binding</keyword>
<keyword evidence="14" id="KW-1185">Reference proteome</keyword>
<dbReference type="GO" id="GO:0003677">
    <property type="term" value="F:DNA binding"/>
    <property type="evidence" value="ECO:0007669"/>
    <property type="project" value="UniProtKB-KW"/>
</dbReference>
<protein>
    <recommendedName>
        <fullName evidence="12">BED-type domain-containing protein</fullName>
    </recommendedName>
</protein>
<dbReference type="PROSITE" id="PS50808">
    <property type="entry name" value="ZF_BED"/>
    <property type="match status" value="1"/>
</dbReference>
<evidence type="ECO:0000256" key="6">
    <source>
        <dbReference type="ARBA" id="ARBA00023015"/>
    </source>
</evidence>
<evidence type="ECO:0000256" key="3">
    <source>
        <dbReference type="ARBA" id="ARBA00022723"/>
    </source>
</evidence>
<name>A0A8T0PQY5_PANVG</name>
<keyword evidence="9" id="KW-0539">Nucleus</keyword>
<dbReference type="InterPro" id="IPR003656">
    <property type="entry name" value="Znf_BED"/>
</dbReference>
<evidence type="ECO:0000259" key="12">
    <source>
        <dbReference type="PROSITE" id="PS50808"/>
    </source>
</evidence>
<comment type="subunit">
    <text evidence="2">Homodimer.</text>
</comment>
<gene>
    <name evidence="13" type="ORF">PVAP13_8KG294303</name>
</gene>
<dbReference type="InterPro" id="IPR052035">
    <property type="entry name" value="ZnF_BED_domain_contain"/>
</dbReference>
<dbReference type="Pfam" id="PF14372">
    <property type="entry name" value="hAT-like_RNase-H"/>
    <property type="match status" value="1"/>
</dbReference>
<keyword evidence="5" id="KW-0862">Zinc</keyword>
<evidence type="ECO:0000256" key="10">
    <source>
        <dbReference type="PROSITE-ProRule" id="PRU00027"/>
    </source>
</evidence>
<dbReference type="GO" id="GO:0046983">
    <property type="term" value="F:protein dimerization activity"/>
    <property type="evidence" value="ECO:0007669"/>
    <property type="project" value="InterPro"/>
</dbReference>
<organism evidence="13 14">
    <name type="scientific">Panicum virgatum</name>
    <name type="common">Blackwell switchgrass</name>
    <dbReference type="NCBI Taxonomy" id="38727"/>
    <lineage>
        <taxon>Eukaryota</taxon>
        <taxon>Viridiplantae</taxon>
        <taxon>Streptophyta</taxon>
        <taxon>Embryophyta</taxon>
        <taxon>Tracheophyta</taxon>
        <taxon>Spermatophyta</taxon>
        <taxon>Magnoliopsida</taxon>
        <taxon>Liliopsida</taxon>
        <taxon>Poales</taxon>
        <taxon>Poaceae</taxon>
        <taxon>PACMAD clade</taxon>
        <taxon>Panicoideae</taxon>
        <taxon>Panicodae</taxon>
        <taxon>Paniceae</taxon>
        <taxon>Panicinae</taxon>
        <taxon>Panicum</taxon>
        <taxon>Panicum sect. Hiantes</taxon>
    </lineage>
</organism>
<comment type="subcellular location">
    <subcellularLocation>
        <location evidence="1">Nucleus</location>
    </subcellularLocation>
</comment>
<dbReference type="InterPro" id="IPR025525">
    <property type="entry name" value="hAT-like_transposase_RNase-H"/>
</dbReference>
<dbReference type="Pfam" id="PF02892">
    <property type="entry name" value="zf-BED"/>
    <property type="match status" value="1"/>
</dbReference>
<evidence type="ECO:0000256" key="9">
    <source>
        <dbReference type="ARBA" id="ARBA00023242"/>
    </source>
</evidence>
<keyword evidence="8" id="KW-0804">Transcription</keyword>
<evidence type="ECO:0000256" key="1">
    <source>
        <dbReference type="ARBA" id="ARBA00004123"/>
    </source>
</evidence>
<dbReference type="Pfam" id="PF05699">
    <property type="entry name" value="Dimer_Tnp_hAT"/>
    <property type="match status" value="1"/>
</dbReference>
<sequence>MERVSSATAAAEVEDAISTDQTGRSGKNRAKVWAYVDTEFIDGVEKAVCKYCKLQLSSVSGKGTTHLNRHIGYHCHHIPQEDRDRFLASLKNTPGTENSVFDPVVFRGLIAKYFLHGEVAFRKADDPTWKEMITYCQPSFHCVGRQTVRADCMMLYEEEKLQLQDKITKLKSHFSLTADLWSSNQNLGYLGVTAHYIDEEFELQKKIIAFKQISYPHNSFVVQDGITACLMEWGLVDRVFSVTLDNASVNNRAIRDLRAALGPQMFFEGEHLHLRCAAHVLNIMVQAGLQVIPNAIKRIRDIIKVATSTPLRLQTFNSVVQTLGLRGKPGLVLDVPHRWNSTYDMLHEALKYKAALNRFAAEQFQDCPSELDWQDAAWLHEFLEQFSDATKAFSTDRHPTAHMFLKMMMAIRDELLDEAWNANSLLNELAEAMYLKFEKYWTAPSIILLIATTLDPSMKADFVKFYFMTVESAQVEEKMRELMRYLNQYYLEYERIVRNSGGPVFTSHEEEVLSQGNSSSSSGLRGKQRVELAFAQFSSQNSRTRSERTELDIYLDDPRVVVRAGENFNVLAWWKKNADAYPILALMARDFLAIPVSTVSSESAFSCAGRILGKNRTSLSPETLEALVCAKDWLFGLNDANEGQPLTGQRMFESDEEEDAD</sequence>
<dbReference type="AlphaFoldDB" id="A0A8T0PQY5"/>
<evidence type="ECO:0000256" key="8">
    <source>
        <dbReference type="ARBA" id="ARBA00023163"/>
    </source>
</evidence>
<evidence type="ECO:0000256" key="5">
    <source>
        <dbReference type="ARBA" id="ARBA00022833"/>
    </source>
</evidence>
<keyword evidence="6" id="KW-0805">Transcription regulation</keyword>
<reference evidence="13" key="1">
    <citation type="submission" date="2020-05" db="EMBL/GenBank/DDBJ databases">
        <title>WGS assembly of Panicum virgatum.</title>
        <authorList>
            <person name="Lovell J.T."/>
            <person name="Jenkins J."/>
            <person name="Shu S."/>
            <person name="Juenger T.E."/>
            <person name="Schmutz J."/>
        </authorList>
    </citation>
    <scope>NUCLEOTIDE SEQUENCE</scope>
    <source>
        <strain evidence="13">AP13</strain>
    </source>
</reference>
<dbReference type="SUPFAM" id="SSF53098">
    <property type="entry name" value="Ribonuclease H-like"/>
    <property type="match status" value="1"/>
</dbReference>
<evidence type="ECO:0000256" key="2">
    <source>
        <dbReference type="ARBA" id="ARBA00011738"/>
    </source>
</evidence>
<dbReference type="InterPro" id="IPR012337">
    <property type="entry name" value="RNaseH-like_sf"/>
</dbReference>
<dbReference type="PANTHER" id="PTHR46481:SF5">
    <property type="entry name" value="OS08G0393150 PROTEIN"/>
    <property type="match status" value="1"/>
</dbReference>
<keyword evidence="3" id="KW-0479">Metal-binding</keyword>
<accession>A0A8T0PQY5</accession>
<dbReference type="SMART" id="SM00614">
    <property type="entry name" value="ZnF_BED"/>
    <property type="match status" value="1"/>
</dbReference>
<evidence type="ECO:0000256" key="11">
    <source>
        <dbReference type="SAM" id="MobiDB-lite"/>
    </source>
</evidence>
<dbReference type="GO" id="GO:0008270">
    <property type="term" value="F:zinc ion binding"/>
    <property type="evidence" value="ECO:0007669"/>
    <property type="project" value="UniProtKB-KW"/>
</dbReference>